<feature type="transmembrane region" description="Helical" evidence="10">
    <location>
        <begin position="124"/>
        <end position="149"/>
    </location>
</feature>
<keyword evidence="4 10" id="KW-0133">Cell shape</keyword>
<feature type="transmembrane region" description="Helical" evidence="10">
    <location>
        <begin position="411"/>
        <end position="430"/>
    </location>
</feature>
<keyword evidence="6 10" id="KW-1133">Transmembrane helix</keyword>
<keyword evidence="10 11" id="KW-0961">Cell wall biogenesis/degradation</keyword>
<evidence type="ECO:0000256" key="8">
    <source>
        <dbReference type="ARBA" id="ARBA00060041"/>
    </source>
</evidence>
<dbReference type="HAMAP" id="MF_02078">
    <property type="entry name" value="MurJ_MviN"/>
    <property type="match status" value="1"/>
</dbReference>
<dbReference type="GO" id="GO:0034204">
    <property type="term" value="P:lipid translocation"/>
    <property type="evidence" value="ECO:0007669"/>
    <property type="project" value="TreeGrafter"/>
</dbReference>
<accession>A0A4D6XII5</accession>
<dbReference type="Pfam" id="PF03023">
    <property type="entry name" value="MurJ"/>
    <property type="match status" value="1"/>
</dbReference>
<keyword evidence="2 10" id="KW-1003">Cell membrane</keyword>
<reference evidence="12 13" key="1">
    <citation type="submission" date="2018-12" db="EMBL/GenBank/DDBJ databases">
        <authorList>
            <person name="Chong R.A."/>
        </authorList>
    </citation>
    <scope>NUCLEOTIDE SEQUENCE [LARGE SCALE GENOMIC DNA]</scope>
    <source>
        <strain evidence="12 13">Aar</strain>
    </source>
</reference>
<reference evidence="12 13" key="2">
    <citation type="submission" date="2019-05" db="EMBL/GenBank/DDBJ databases">
        <title>Genome evolution of the obligate endosymbiont Buchnera aphidicola.</title>
        <authorList>
            <person name="Moran N.A."/>
        </authorList>
    </citation>
    <scope>NUCLEOTIDE SEQUENCE [LARGE SCALE GENOMIC DNA]</scope>
    <source>
        <strain evidence="12 13">Aar</strain>
    </source>
</reference>
<dbReference type="OrthoDB" id="9816572at2"/>
<dbReference type="PRINTS" id="PR01806">
    <property type="entry name" value="VIRFACTRMVIN"/>
</dbReference>
<keyword evidence="7 10" id="KW-0472">Membrane</keyword>
<dbReference type="GO" id="GO:0009252">
    <property type="term" value="P:peptidoglycan biosynthetic process"/>
    <property type="evidence" value="ECO:0007669"/>
    <property type="project" value="UniProtKB-UniRule"/>
</dbReference>
<evidence type="ECO:0000313" key="13">
    <source>
        <dbReference type="Proteomes" id="UP000298654"/>
    </source>
</evidence>
<keyword evidence="3 10" id="KW-0812">Transmembrane</keyword>
<evidence type="ECO:0000313" key="12">
    <source>
        <dbReference type="EMBL" id="QCI16003.1"/>
    </source>
</evidence>
<feature type="transmembrane region" description="Helical" evidence="10">
    <location>
        <begin position="388"/>
        <end position="405"/>
    </location>
</feature>
<dbReference type="NCBIfam" id="TIGR01695">
    <property type="entry name" value="murJ_mviN"/>
    <property type="match status" value="1"/>
</dbReference>
<feature type="transmembrane region" description="Helical" evidence="10">
    <location>
        <begin position="442"/>
        <end position="466"/>
    </location>
</feature>
<keyword evidence="10" id="KW-0997">Cell inner membrane</keyword>
<evidence type="ECO:0000256" key="4">
    <source>
        <dbReference type="ARBA" id="ARBA00022960"/>
    </source>
</evidence>
<feature type="transmembrane region" description="Helical" evidence="10">
    <location>
        <begin position="274"/>
        <end position="292"/>
    </location>
</feature>
<comment type="subcellular location">
    <subcellularLocation>
        <location evidence="10">Cell inner membrane</location>
        <topology evidence="10">Multi-pass membrane protein</topology>
    </subcellularLocation>
    <subcellularLocation>
        <location evidence="1">Cell membrane</location>
        <topology evidence="1">Multi-pass membrane protein</topology>
    </subcellularLocation>
</comment>
<evidence type="ECO:0000256" key="11">
    <source>
        <dbReference type="PIRNR" id="PIRNR002869"/>
    </source>
</evidence>
<name>A0A4D6XII5_9GAMM</name>
<dbReference type="GO" id="GO:0008360">
    <property type="term" value="P:regulation of cell shape"/>
    <property type="evidence" value="ECO:0007669"/>
    <property type="project" value="UniProtKB-UniRule"/>
</dbReference>
<evidence type="ECO:0000256" key="10">
    <source>
        <dbReference type="HAMAP-Rule" id="MF_02078"/>
    </source>
</evidence>
<sequence>MNPLKSLISVSFITLISRILGFIRDILIASTFGASIFTDAFFIAFKIINLLRRIFFDNSFSQAFIPILMEYRVYKSEKYVQNFISSIFGFMIFFLFLLTILGIFFSRFFILISAPGFLETPEKLILSINLLTIMFPYILLISLSSLFSLILNSWNYFFIPALSPIFLNISIIVFSLFFSSFFYPSIIALAWAVIIGGIIQLVYQLPYLYKIHMLVIPNIKWKNIGLLRILKKMGLSILGISANQISLIINTIFSSLLNAGSISWIYYADRLIEFPVGILGSSLSTILFTSLAKSYKTDAKSEYKKLIHWSLSISLIISLPLSFLFFFLAKPIIIVLFQYGKFTDLDVLMTEKTLEIYALGLISFILVKILATAFYASEEIYIPMKISLFTIFLTQLMNPFLIFYFKHTGLALSISISSWINFLLLYRKLNQKKVIYFQYKKLIFIINIILSTLFMMLILFCILYFMPFWNIGSFFYKILRLFFVLFISGIGYLFMLHFLGIHVLNFSYKNYRA</sequence>
<evidence type="ECO:0000256" key="9">
    <source>
        <dbReference type="ARBA" id="ARBA00061532"/>
    </source>
</evidence>
<evidence type="ECO:0000256" key="2">
    <source>
        <dbReference type="ARBA" id="ARBA00022475"/>
    </source>
</evidence>
<feature type="transmembrane region" description="Helical" evidence="10">
    <location>
        <begin position="87"/>
        <end position="112"/>
    </location>
</feature>
<dbReference type="GO" id="GO:0015648">
    <property type="term" value="F:lipid-linked peptidoglycan transporter activity"/>
    <property type="evidence" value="ECO:0007669"/>
    <property type="project" value="UniProtKB-UniRule"/>
</dbReference>
<dbReference type="GO" id="GO:0005886">
    <property type="term" value="C:plasma membrane"/>
    <property type="evidence" value="ECO:0007669"/>
    <property type="project" value="UniProtKB-SubCell"/>
</dbReference>
<dbReference type="EMBL" id="CP034900">
    <property type="protein sequence ID" value="QCI16003.1"/>
    <property type="molecule type" value="Genomic_DNA"/>
</dbReference>
<feature type="transmembrane region" description="Helical" evidence="10">
    <location>
        <begin position="31"/>
        <end position="51"/>
    </location>
</feature>
<evidence type="ECO:0000256" key="3">
    <source>
        <dbReference type="ARBA" id="ARBA00022692"/>
    </source>
</evidence>
<dbReference type="InterPro" id="IPR004268">
    <property type="entry name" value="MurJ"/>
</dbReference>
<evidence type="ECO:0000256" key="7">
    <source>
        <dbReference type="ARBA" id="ARBA00023136"/>
    </source>
</evidence>
<feature type="transmembrane region" description="Helical" evidence="10">
    <location>
        <begin position="478"/>
        <end position="504"/>
    </location>
</feature>
<feature type="transmembrane region" description="Helical" evidence="10">
    <location>
        <begin position="313"/>
        <end position="336"/>
    </location>
</feature>
<evidence type="ECO:0000256" key="6">
    <source>
        <dbReference type="ARBA" id="ARBA00022989"/>
    </source>
</evidence>
<dbReference type="RefSeq" id="WP_158364487.1">
    <property type="nucleotide sequence ID" value="NZ_CP034900.1"/>
</dbReference>
<protein>
    <recommendedName>
        <fullName evidence="10">Probable lipid II flippase MurJ</fullName>
    </recommendedName>
</protein>
<keyword evidence="10 11" id="KW-0813">Transport</keyword>
<proteinExistence type="inferred from homology"/>
<comment type="pathway">
    <text evidence="10">Cell wall biogenesis; peptidoglycan biosynthesis.</text>
</comment>
<evidence type="ECO:0000256" key="5">
    <source>
        <dbReference type="ARBA" id="ARBA00022984"/>
    </source>
</evidence>
<dbReference type="Proteomes" id="UP000298654">
    <property type="component" value="Chromosome"/>
</dbReference>
<feature type="transmembrane region" description="Helical" evidence="10">
    <location>
        <begin position="183"/>
        <end position="203"/>
    </location>
</feature>
<organism evidence="12 13">
    <name type="scientific">Buchnera aphidicola</name>
    <name type="common">Artemisaphis artemisicola</name>
    <dbReference type="NCBI Taxonomy" id="1241836"/>
    <lineage>
        <taxon>Bacteria</taxon>
        <taxon>Pseudomonadati</taxon>
        <taxon>Pseudomonadota</taxon>
        <taxon>Gammaproteobacteria</taxon>
        <taxon>Enterobacterales</taxon>
        <taxon>Erwiniaceae</taxon>
        <taxon>Buchnera</taxon>
    </lineage>
</organism>
<dbReference type="GO" id="GO:0071555">
    <property type="term" value="P:cell wall organization"/>
    <property type="evidence" value="ECO:0007669"/>
    <property type="project" value="UniProtKB-UniRule"/>
</dbReference>
<dbReference type="PIRSF" id="PIRSF002869">
    <property type="entry name" value="MviN"/>
    <property type="match status" value="1"/>
</dbReference>
<gene>
    <name evidence="10 12" type="primary">murJ</name>
    <name evidence="12" type="ORF">D9V59_01665</name>
</gene>
<dbReference type="UniPathway" id="UPA00219"/>
<dbReference type="CDD" id="cd13123">
    <property type="entry name" value="MATE_MurJ_like"/>
    <property type="match status" value="1"/>
</dbReference>
<dbReference type="PANTHER" id="PTHR47019:SF1">
    <property type="entry name" value="LIPID II FLIPPASE MURJ"/>
    <property type="match status" value="1"/>
</dbReference>
<dbReference type="AlphaFoldDB" id="A0A4D6XII5"/>
<dbReference type="InterPro" id="IPR051050">
    <property type="entry name" value="Lipid_II_flippase_MurJ/MviN"/>
</dbReference>
<feature type="transmembrane region" description="Helical" evidence="10">
    <location>
        <begin position="356"/>
        <end position="376"/>
    </location>
</feature>
<feature type="transmembrane region" description="Helical" evidence="10">
    <location>
        <begin position="156"/>
        <end position="177"/>
    </location>
</feature>
<keyword evidence="5 10" id="KW-0573">Peptidoglycan synthesis</keyword>
<comment type="similarity">
    <text evidence="9 10 11">Belongs to the MurJ/MviN family.</text>
</comment>
<comment type="function">
    <text evidence="8 10 11">Involved in peptidoglycan biosynthesis. Transports lipid-linked peptidoglycan precursors from the inner to the outer leaflet of the cytoplasmic membrane.</text>
</comment>
<evidence type="ECO:0000256" key="1">
    <source>
        <dbReference type="ARBA" id="ARBA00004651"/>
    </source>
</evidence>
<dbReference type="PANTHER" id="PTHR47019">
    <property type="entry name" value="LIPID II FLIPPASE MURJ"/>
    <property type="match status" value="1"/>
</dbReference>